<organism evidence="2 3">
    <name type="scientific">Blomia tropicalis</name>
    <name type="common">Mite</name>
    <dbReference type="NCBI Taxonomy" id="40697"/>
    <lineage>
        <taxon>Eukaryota</taxon>
        <taxon>Metazoa</taxon>
        <taxon>Ecdysozoa</taxon>
        <taxon>Arthropoda</taxon>
        <taxon>Chelicerata</taxon>
        <taxon>Arachnida</taxon>
        <taxon>Acari</taxon>
        <taxon>Acariformes</taxon>
        <taxon>Sarcoptiformes</taxon>
        <taxon>Astigmata</taxon>
        <taxon>Glycyphagoidea</taxon>
        <taxon>Echimyopodidae</taxon>
        <taxon>Blomia</taxon>
    </lineage>
</organism>
<accession>A0A9Q0RSV6</accession>
<dbReference type="EMBL" id="JAPWDV010000001">
    <property type="protein sequence ID" value="KAJ6225186.1"/>
    <property type="molecule type" value="Genomic_DNA"/>
</dbReference>
<keyword evidence="3" id="KW-1185">Reference proteome</keyword>
<name>A0A9Q0RSV6_BLOTA</name>
<evidence type="ECO:0000313" key="2">
    <source>
        <dbReference type="EMBL" id="KAJ6225186.1"/>
    </source>
</evidence>
<feature type="region of interest" description="Disordered" evidence="1">
    <location>
        <begin position="54"/>
        <end position="87"/>
    </location>
</feature>
<comment type="caution">
    <text evidence="2">The sequence shown here is derived from an EMBL/GenBank/DDBJ whole genome shotgun (WGS) entry which is preliminary data.</text>
</comment>
<proteinExistence type="predicted"/>
<evidence type="ECO:0000313" key="3">
    <source>
        <dbReference type="Proteomes" id="UP001142055"/>
    </source>
</evidence>
<feature type="compositionally biased region" description="Basic residues" evidence="1">
    <location>
        <begin position="65"/>
        <end position="83"/>
    </location>
</feature>
<evidence type="ECO:0000256" key="1">
    <source>
        <dbReference type="SAM" id="MobiDB-lite"/>
    </source>
</evidence>
<protein>
    <submittedName>
        <fullName evidence="2">Uncharacterized protein</fullName>
    </submittedName>
</protein>
<feature type="compositionally biased region" description="Basic and acidic residues" evidence="1">
    <location>
        <begin position="110"/>
        <end position="120"/>
    </location>
</feature>
<gene>
    <name evidence="2" type="ORF">RDWZM_003731</name>
</gene>
<sequence length="247" mass="27877">MSARFRQAFHDTFVRTICPSKSAIFHCTRQRTMSTMFNRNAGINAGKSMNDLDDGDGSRIEPKHKLNNHHHHHHHHHHHRLMKHQSSSSISMTTMITEAVIGHSIGIIKSPEHNGRHNDNSQRQSSSPLLRTATLISNESNNNKMNDDIGSHFTNENEQQKMRKVSESTIVEEDDEPDYFAQSNGYCHRYVAVDVDDNSFASIHSNSSSDDGDGSTPSLLNIVSAMDNVKCSNSNYQQRPQTISHFD</sequence>
<reference evidence="2" key="1">
    <citation type="submission" date="2022-12" db="EMBL/GenBank/DDBJ databases">
        <title>Genome assemblies of Blomia tropicalis.</title>
        <authorList>
            <person name="Cui Y."/>
        </authorList>
    </citation>
    <scope>NUCLEOTIDE SEQUENCE</scope>
    <source>
        <tissue evidence="2">Adult mites</tissue>
    </source>
</reference>
<dbReference type="AlphaFoldDB" id="A0A9Q0RSV6"/>
<dbReference type="Proteomes" id="UP001142055">
    <property type="component" value="Chromosome 1"/>
</dbReference>
<feature type="region of interest" description="Disordered" evidence="1">
    <location>
        <begin position="109"/>
        <end position="129"/>
    </location>
</feature>